<protein>
    <recommendedName>
        <fullName evidence="3">EndoU nuclease</fullName>
    </recommendedName>
</protein>
<proteinExistence type="predicted"/>
<dbReference type="RefSeq" id="WP_074731036.1">
    <property type="nucleotide sequence ID" value="NZ_FOGW01000062.1"/>
</dbReference>
<gene>
    <name evidence="1" type="ORF">SAMN02910429_02368</name>
</gene>
<dbReference type="EMBL" id="FOGW01000062">
    <property type="protein sequence ID" value="SES15936.1"/>
    <property type="molecule type" value="Genomic_DNA"/>
</dbReference>
<evidence type="ECO:0000313" key="1">
    <source>
        <dbReference type="EMBL" id="SES15936.1"/>
    </source>
</evidence>
<reference evidence="2" key="1">
    <citation type="submission" date="2016-10" db="EMBL/GenBank/DDBJ databases">
        <authorList>
            <person name="Varghese N."/>
            <person name="Submissions S."/>
        </authorList>
    </citation>
    <scope>NUCLEOTIDE SEQUENCE [LARGE SCALE GENOMIC DNA]</scope>
    <source>
        <strain evidence="2">S1b</strain>
    </source>
</reference>
<dbReference type="AlphaFoldDB" id="A0A1H9V2H2"/>
<name>A0A1H9V2H2_9FIRM</name>
<dbReference type="Proteomes" id="UP000182471">
    <property type="component" value="Unassembled WGS sequence"/>
</dbReference>
<keyword evidence="2" id="KW-1185">Reference proteome</keyword>
<accession>A0A1H9V2H2</accession>
<evidence type="ECO:0000313" key="2">
    <source>
        <dbReference type="Proteomes" id="UP000182471"/>
    </source>
</evidence>
<organism evidence="1 2">
    <name type="scientific">Lachnobacterium bovis</name>
    <dbReference type="NCBI Taxonomy" id="140626"/>
    <lineage>
        <taxon>Bacteria</taxon>
        <taxon>Bacillati</taxon>
        <taxon>Bacillota</taxon>
        <taxon>Clostridia</taxon>
        <taxon>Lachnospirales</taxon>
        <taxon>Lachnospiraceae</taxon>
        <taxon>Lachnobacterium</taxon>
    </lineage>
</organism>
<sequence>MITGGFVGDKLSLKVKKDYTRKTIPGEFKHVPGRNRIFKKTVYDPNVIPDNEMIKLSKDAMNEAVKSGRGKVIDIQNKIKYEGQVSYKGKILKFEGFKNMDTGEIENAYPVLEWSTK</sequence>
<evidence type="ECO:0008006" key="3">
    <source>
        <dbReference type="Google" id="ProtNLM"/>
    </source>
</evidence>